<dbReference type="OrthoDB" id="983143at2"/>
<dbReference type="RefSeq" id="WP_092458409.1">
    <property type="nucleotide sequence ID" value="NZ_FPCJ01000001.1"/>
</dbReference>
<dbReference type="EMBL" id="FPCJ01000001">
    <property type="protein sequence ID" value="SFV30946.1"/>
    <property type="molecule type" value="Genomic_DNA"/>
</dbReference>
<protein>
    <submittedName>
        <fullName evidence="1">CarboxypepD_reg-like domain-containing protein</fullName>
    </submittedName>
</protein>
<name>A0A1I7N8Q1_9BACT</name>
<evidence type="ECO:0000313" key="2">
    <source>
        <dbReference type="Proteomes" id="UP000199537"/>
    </source>
</evidence>
<gene>
    <name evidence="1" type="ORF">SAMN05660895_0934</name>
</gene>
<dbReference type="InterPro" id="IPR043741">
    <property type="entry name" value="DUF5686"/>
</dbReference>
<dbReference type="SUPFAM" id="SSF49464">
    <property type="entry name" value="Carboxypeptidase regulatory domain-like"/>
    <property type="match status" value="1"/>
</dbReference>
<sequence length="834" mass="96427">MDYQPMSKNLLCLVTLLLAWVVAPAQQMIVAGRVLDAHTGEALPFAGVQFKGTDVGVVADENGRFIFRLDHLPSDSLLASVLGYHRMIIAVRHDADSQYIVFRLERSGYTMNEIVVHAGVNPALIILRKIIQRKPYNNMDRFESYKEKVYNKLEFDINKIDKNKFLHSKLFQPFQFVLNNVDTSETGDIYLPILFTETISDYYFQRTPHRTKEIIIASKTSGIQNKSITRYLGTMYQNVNVYDNFIPVFDKEFVSPIANIATLYYDYQLVDTQYIDGRRCFHITFVPKRKNENVFTGDFWVNDTTFAIQKMNLEVTSNANLNFVSRVSLVQEYKPYNDSVWFISKDKFVADFYTPVARKLTFIGRKTTLYEPLAINDTAATNIFDNPHYKDNIVVLPDARDRSDSFWTVHRFEPLARQEKGVYEMVDSLQHNPTFQKYSRTVQFLVTGVKEVGPLEFGPYYYELSANHLENIRLRLDVGTNINFSKNIYLSNYLAYGTADRAFKGHASALWILHRRPRIYLYASYTHDLDNGAIYYDQINTDNIFTLAVYKPGVTQKFVMVDEKRMEFYHEDYSGFSQHITFLNQQFSPYAPLPTKDDFAIDGKTGNPLSNSEISLELRYAYQEQFLEGNYYRISLGSDYPIVDVKFTLGMKGFLSGQYAFQKVAANISDYMSIAPFGHLYYNFFGGKIYGTLPFVLLQVPPGNNLYYYDKYAFDMMQRYEFLCDEYAGFMIEHEVGGGIFTYIPLLNKLKLRQFWTAKGIIGNLSQANAQLNLVNQGPFKTLQGNPYLELGTGVENILHFFRIDFVWRVTPKIQPTESYHHNFGVFGSVQLDF</sequence>
<reference evidence="2" key="1">
    <citation type="submission" date="2016-10" db="EMBL/GenBank/DDBJ databases">
        <authorList>
            <person name="Varghese N."/>
            <person name="Submissions S."/>
        </authorList>
    </citation>
    <scope>NUCLEOTIDE SEQUENCE [LARGE SCALE GENOMIC DNA]</scope>
    <source>
        <strain evidence="2">DSM 14807</strain>
    </source>
</reference>
<accession>A0A1I7N8Q1</accession>
<dbReference type="Proteomes" id="UP000199537">
    <property type="component" value="Unassembled WGS sequence"/>
</dbReference>
<dbReference type="STRING" id="1393122.SAMN05660895_0934"/>
<dbReference type="Pfam" id="PF18939">
    <property type="entry name" value="DUF5686"/>
    <property type="match status" value="1"/>
</dbReference>
<dbReference type="AlphaFoldDB" id="A0A1I7N8Q1"/>
<keyword evidence="2" id="KW-1185">Reference proteome</keyword>
<evidence type="ECO:0000313" key="1">
    <source>
        <dbReference type="EMBL" id="SFV30946.1"/>
    </source>
</evidence>
<proteinExistence type="predicted"/>
<organism evidence="1 2">
    <name type="scientific">Thermoflavifilum thermophilum</name>
    <dbReference type="NCBI Taxonomy" id="1393122"/>
    <lineage>
        <taxon>Bacteria</taxon>
        <taxon>Pseudomonadati</taxon>
        <taxon>Bacteroidota</taxon>
        <taxon>Chitinophagia</taxon>
        <taxon>Chitinophagales</taxon>
        <taxon>Chitinophagaceae</taxon>
        <taxon>Thermoflavifilum</taxon>
    </lineage>
</organism>
<dbReference type="Pfam" id="PF13715">
    <property type="entry name" value="CarbopepD_reg_2"/>
    <property type="match status" value="1"/>
</dbReference>
<dbReference type="InterPro" id="IPR008969">
    <property type="entry name" value="CarboxyPept-like_regulatory"/>
</dbReference>